<dbReference type="Gene3D" id="1.10.357.10">
    <property type="entry name" value="Tetracycline Repressor, domain 2"/>
    <property type="match status" value="1"/>
</dbReference>
<proteinExistence type="predicted"/>
<dbReference type="EMBL" id="AP022608">
    <property type="protein sequence ID" value="BBZ18824.1"/>
    <property type="molecule type" value="Genomic_DNA"/>
</dbReference>
<reference evidence="1 2" key="1">
    <citation type="journal article" date="2019" name="Emerg. Microbes Infect.">
        <title>Comprehensive subspecies identification of 175 nontuberculous mycobacteria species based on 7547 genomic profiles.</title>
        <authorList>
            <person name="Matsumoto Y."/>
            <person name="Kinjo T."/>
            <person name="Motooka D."/>
            <person name="Nabeya D."/>
            <person name="Jung N."/>
            <person name="Uechi K."/>
            <person name="Horii T."/>
            <person name="Iida T."/>
            <person name="Fujita J."/>
            <person name="Nakamura S."/>
        </authorList>
    </citation>
    <scope>NUCLEOTIDE SEQUENCE [LARGE SCALE GENOMIC DNA]</scope>
    <source>
        <strain evidence="1 2">JCM 12688</strain>
    </source>
</reference>
<protein>
    <submittedName>
        <fullName evidence="1">Uncharacterized protein</fullName>
    </submittedName>
</protein>
<name>A0A7I7WMQ4_MYCGU</name>
<evidence type="ECO:0000313" key="1">
    <source>
        <dbReference type="EMBL" id="BBZ18824.1"/>
    </source>
</evidence>
<sequence>MECGGLTVDAVAATGAASKATVYPPWTRTASLVFAAITVSVRHGADLIDTGTLRGYRLAGAQGNACTPRRNSATGICTGYVVLRSIVVGWPTHDRTVQILDDIVVPTLT</sequence>
<dbReference type="Proteomes" id="UP000466187">
    <property type="component" value="Chromosome"/>
</dbReference>
<organism evidence="1 2">
    <name type="scientific">Mycolicibacterium gadium</name>
    <name type="common">Mycobacterium gadium</name>
    <dbReference type="NCBI Taxonomy" id="1794"/>
    <lineage>
        <taxon>Bacteria</taxon>
        <taxon>Bacillati</taxon>
        <taxon>Actinomycetota</taxon>
        <taxon>Actinomycetes</taxon>
        <taxon>Mycobacteriales</taxon>
        <taxon>Mycobacteriaceae</taxon>
        <taxon>Mycolicibacterium</taxon>
    </lineage>
</organism>
<dbReference type="KEGG" id="mgad:MGAD_31590"/>
<evidence type="ECO:0000313" key="2">
    <source>
        <dbReference type="Proteomes" id="UP000466187"/>
    </source>
</evidence>
<accession>A0A7I7WMQ4</accession>
<dbReference type="AlphaFoldDB" id="A0A7I7WMQ4"/>
<gene>
    <name evidence="1" type="ORF">MGAD_31590</name>
</gene>